<proteinExistence type="predicted"/>
<dbReference type="OrthoDB" id="7862411at2759"/>
<protein>
    <submittedName>
        <fullName evidence="3">Uncharacterized protein LOC127565640 isoform X2</fullName>
    </submittedName>
</protein>
<dbReference type="AlphaFoldDB" id="A0A9C6SWH9"/>
<sequence length="154" mass="17630">MCHVVDCLLMTFCFKQHQTDMQTLADRIEQQQHQLQEQQQQLQQQSAVIHSELLKPPNNVYDDDDRVKEPEMEMRMENDVVANAERGSHSPAHLEELSIDADVHEGKRTRADDLPQAVTSSSSNHERFSGVAFKDEIEIFTDVELGNGARYSVH</sequence>
<gene>
    <name evidence="3" type="primary">LOC127565640</name>
</gene>
<dbReference type="RefSeq" id="XP_051861091.1">
    <property type="nucleotide sequence ID" value="XM_052005131.1"/>
</dbReference>
<keyword evidence="2" id="KW-1185">Reference proteome</keyword>
<evidence type="ECO:0000256" key="1">
    <source>
        <dbReference type="SAM" id="Coils"/>
    </source>
</evidence>
<evidence type="ECO:0000313" key="2">
    <source>
        <dbReference type="Proteomes" id="UP000515160"/>
    </source>
</evidence>
<organism evidence="2 3">
    <name type="scientific">Drosophila albomicans</name>
    <name type="common">Fruit fly</name>
    <dbReference type="NCBI Taxonomy" id="7291"/>
    <lineage>
        <taxon>Eukaryota</taxon>
        <taxon>Metazoa</taxon>
        <taxon>Ecdysozoa</taxon>
        <taxon>Arthropoda</taxon>
        <taxon>Hexapoda</taxon>
        <taxon>Insecta</taxon>
        <taxon>Pterygota</taxon>
        <taxon>Neoptera</taxon>
        <taxon>Endopterygota</taxon>
        <taxon>Diptera</taxon>
        <taxon>Brachycera</taxon>
        <taxon>Muscomorpha</taxon>
        <taxon>Ephydroidea</taxon>
        <taxon>Drosophilidae</taxon>
        <taxon>Drosophila</taxon>
    </lineage>
</organism>
<reference evidence="3" key="1">
    <citation type="submission" date="2025-08" db="UniProtKB">
        <authorList>
            <consortium name="RefSeq"/>
        </authorList>
    </citation>
    <scope>IDENTIFICATION</scope>
    <source>
        <strain evidence="3">15112-1751.03</strain>
        <tissue evidence="3">Whole Adult</tissue>
    </source>
</reference>
<name>A0A9C6SWH9_DROAB</name>
<keyword evidence="1" id="KW-0175">Coiled coil</keyword>
<dbReference type="Proteomes" id="UP000515160">
    <property type="component" value="Chromosome X"/>
</dbReference>
<feature type="coiled-coil region" evidence="1">
    <location>
        <begin position="14"/>
        <end position="48"/>
    </location>
</feature>
<evidence type="ECO:0000313" key="3">
    <source>
        <dbReference type="RefSeq" id="XP_051861091.1"/>
    </source>
</evidence>
<dbReference type="GeneID" id="127565640"/>
<accession>A0A9C6SWH9</accession>